<evidence type="ECO:0000313" key="3">
    <source>
        <dbReference type="Proteomes" id="UP000403266"/>
    </source>
</evidence>
<keyword evidence="3" id="KW-1185">Reference proteome</keyword>
<organism evidence="2 3">
    <name type="scientific">Microvirga tunisiensis</name>
    <dbReference type="NCBI Taxonomy" id="2108360"/>
    <lineage>
        <taxon>Bacteria</taxon>
        <taxon>Pseudomonadati</taxon>
        <taxon>Pseudomonadota</taxon>
        <taxon>Alphaproteobacteria</taxon>
        <taxon>Hyphomicrobiales</taxon>
        <taxon>Methylobacteriaceae</taxon>
        <taxon>Microvirga</taxon>
    </lineage>
</organism>
<name>A0A5N7MA73_9HYPH</name>
<evidence type="ECO:0000313" key="2">
    <source>
        <dbReference type="EMBL" id="MPR23803.1"/>
    </source>
</evidence>
<feature type="domain" description="YjiS-like" evidence="1">
    <location>
        <begin position="7"/>
        <end position="42"/>
    </location>
</feature>
<dbReference type="AlphaFoldDB" id="A0A5N7MA73"/>
<evidence type="ECO:0000259" key="1">
    <source>
        <dbReference type="Pfam" id="PF06568"/>
    </source>
</evidence>
<reference evidence="2 3" key="1">
    <citation type="journal article" date="2019" name="Syst. Appl. Microbiol.">
        <title>Microvirga tunisiensis sp. nov., a root nodule symbiotic bacterium isolated from Lupinus micranthus and L. luteus grown in Northern Tunisia.</title>
        <authorList>
            <person name="Msaddak A."/>
            <person name="Rejili M."/>
            <person name="Duran D."/>
            <person name="Mars M."/>
            <person name="Palacios J.M."/>
            <person name="Ruiz-Argueso T."/>
            <person name="Rey L."/>
            <person name="Imperial J."/>
        </authorList>
    </citation>
    <scope>NUCLEOTIDE SEQUENCE [LARGE SCALE GENOMIC DNA]</scope>
    <source>
        <strain evidence="2 3">Lmie10</strain>
    </source>
</reference>
<accession>A0A5N7MA73</accession>
<dbReference type="Proteomes" id="UP000403266">
    <property type="component" value="Unassembled WGS sequence"/>
</dbReference>
<proteinExistence type="predicted"/>
<protein>
    <submittedName>
        <fullName evidence="2">DUF1127 domain-containing protein</fullName>
    </submittedName>
</protein>
<dbReference type="InterPro" id="IPR009506">
    <property type="entry name" value="YjiS-like"/>
</dbReference>
<gene>
    <name evidence="2" type="ORF">FS320_00855</name>
</gene>
<comment type="caution">
    <text evidence="2">The sequence shown here is derived from an EMBL/GenBank/DDBJ whole genome shotgun (WGS) entry which is preliminary data.</text>
</comment>
<sequence length="52" mass="6092">MFVTYILSQIRAYMRYRETVRELSHLSDRELNDLGIVRNDIDYIARNSAAAA</sequence>
<dbReference type="RefSeq" id="WP_152708701.1">
    <property type="nucleotide sequence ID" value="NZ_VOSJ01000001.1"/>
</dbReference>
<dbReference type="OrthoDB" id="8244198at2"/>
<dbReference type="Pfam" id="PF06568">
    <property type="entry name" value="YjiS-like"/>
    <property type="match status" value="1"/>
</dbReference>
<dbReference type="EMBL" id="VOSK01000001">
    <property type="protein sequence ID" value="MPR23803.1"/>
    <property type="molecule type" value="Genomic_DNA"/>
</dbReference>